<name>A0A2P4ZM56_9HYPO</name>
<dbReference type="EMBL" id="JPDN02000018">
    <property type="protein sequence ID" value="PON25376.1"/>
    <property type="molecule type" value="Genomic_DNA"/>
</dbReference>
<keyword evidence="2" id="KW-1185">Reference proteome</keyword>
<dbReference type="GeneID" id="36347591"/>
<sequence>MKPASFCRSSLSSMVRNCGIGAAELWQAPVCSYISWIRPADNIENRSSTCKAFLFVFVCKLRYT</sequence>
<comment type="caution">
    <text evidence="1">The sequence shown here is derived from an EMBL/GenBank/DDBJ whole genome shotgun (WGS) entry which is preliminary data.</text>
</comment>
<dbReference type="AlphaFoldDB" id="A0A2P4ZM56"/>
<dbReference type="Proteomes" id="UP000054821">
    <property type="component" value="Unassembled WGS sequence"/>
</dbReference>
<gene>
    <name evidence="1" type="ORF">TGAM01_v205670</name>
</gene>
<organism evidence="1 2">
    <name type="scientific">Trichoderma gamsii</name>
    <dbReference type="NCBI Taxonomy" id="398673"/>
    <lineage>
        <taxon>Eukaryota</taxon>
        <taxon>Fungi</taxon>
        <taxon>Dikarya</taxon>
        <taxon>Ascomycota</taxon>
        <taxon>Pezizomycotina</taxon>
        <taxon>Sordariomycetes</taxon>
        <taxon>Hypocreomycetidae</taxon>
        <taxon>Hypocreales</taxon>
        <taxon>Hypocreaceae</taxon>
        <taxon>Trichoderma</taxon>
    </lineage>
</organism>
<protein>
    <submittedName>
        <fullName evidence="1">Uncharacterized protein</fullName>
    </submittedName>
</protein>
<dbReference type="RefSeq" id="XP_024405540.1">
    <property type="nucleotide sequence ID" value="XM_024549682.1"/>
</dbReference>
<reference evidence="1 2" key="1">
    <citation type="journal article" date="2016" name="Genome Announc.">
        <title>Draft Whole-Genome Sequence of Trichoderma gamsii T6085, a Promising Biocontrol Agent of Fusarium Head Blight on Wheat.</title>
        <authorList>
            <person name="Baroncelli R."/>
            <person name="Zapparata A."/>
            <person name="Piaggeschi G."/>
            <person name="Sarrocco S."/>
            <person name="Vannacci G."/>
        </authorList>
    </citation>
    <scope>NUCLEOTIDE SEQUENCE [LARGE SCALE GENOMIC DNA]</scope>
    <source>
        <strain evidence="1 2">T6085</strain>
    </source>
</reference>
<proteinExistence type="predicted"/>
<accession>A0A2P4ZM56</accession>
<evidence type="ECO:0000313" key="2">
    <source>
        <dbReference type="Proteomes" id="UP000054821"/>
    </source>
</evidence>
<evidence type="ECO:0000313" key="1">
    <source>
        <dbReference type="EMBL" id="PON25376.1"/>
    </source>
</evidence>